<protein>
    <submittedName>
        <fullName evidence="1">Uncharacterized protein</fullName>
    </submittedName>
</protein>
<dbReference type="HOGENOM" id="CLU_3294189_0_0_10"/>
<comment type="caution">
    <text evidence="1">The sequence shown here is derived from an EMBL/GenBank/DDBJ whole genome shotgun (WGS) entry which is preliminary data.</text>
</comment>
<evidence type="ECO:0000313" key="2">
    <source>
        <dbReference type="Proteomes" id="UP000003112"/>
    </source>
</evidence>
<dbReference type="EMBL" id="AEPD01000009">
    <property type="protein sequence ID" value="EFU31721.1"/>
    <property type="molecule type" value="Genomic_DNA"/>
</dbReference>
<dbReference type="STRING" id="873513.HMPREF6485_0366"/>
<evidence type="ECO:0000313" key="1">
    <source>
        <dbReference type="EMBL" id="EFU31721.1"/>
    </source>
</evidence>
<proteinExistence type="predicted"/>
<name>E6K421_9BACT</name>
<accession>E6K421</accession>
<organism evidence="1 2">
    <name type="scientific">Segatella buccae ATCC 33574</name>
    <dbReference type="NCBI Taxonomy" id="873513"/>
    <lineage>
        <taxon>Bacteria</taxon>
        <taxon>Pseudomonadati</taxon>
        <taxon>Bacteroidota</taxon>
        <taxon>Bacteroidia</taxon>
        <taxon>Bacteroidales</taxon>
        <taxon>Prevotellaceae</taxon>
        <taxon>Segatella</taxon>
    </lineage>
</organism>
<sequence>MKNLLKKLETPRNNTIFALENKKTCGLTSGKTITEPVGIP</sequence>
<dbReference type="AlphaFoldDB" id="E6K421"/>
<gene>
    <name evidence="1" type="ORF">HMPREF6485_0366</name>
</gene>
<dbReference type="Proteomes" id="UP000003112">
    <property type="component" value="Unassembled WGS sequence"/>
</dbReference>
<keyword evidence="2" id="KW-1185">Reference proteome</keyword>
<reference evidence="1 2" key="1">
    <citation type="submission" date="2010-10" db="EMBL/GenBank/DDBJ databases">
        <authorList>
            <person name="Muzny D."/>
            <person name="Qin X."/>
            <person name="Deng J."/>
            <person name="Jiang H."/>
            <person name="Liu Y."/>
            <person name="Qu J."/>
            <person name="Song X.-Z."/>
            <person name="Zhang L."/>
            <person name="Thornton R."/>
            <person name="Coyle M."/>
            <person name="Francisco L."/>
            <person name="Jackson L."/>
            <person name="Javaid M."/>
            <person name="Korchina V."/>
            <person name="Kovar C."/>
            <person name="Mata R."/>
            <person name="Mathew T."/>
            <person name="Ngo R."/>
            <person name="Nguyen L."/>
            <person name="Nguyen N."/>
            <person name="Okwuonu G."/>
            <person name="Ongeri F."/>
            <person name="Pham C."/>
            <person name="Simmons D."/>
            <person name="Wilczek-Boney K."/>
            <person name="Hale W."/>
            <person name="Jakkamsetti A."/>
            <person name="Pham P."/>
            <person name="Ruth R."/>
            <person name="San Lucas F."/>
            <person name="Warren J."/>
            <person name="Zhang J."/>
            <person name="Zhao Z."/>
            <person name="Zhou C."/>
            <person name="Zhu D."/>
            <person name="Lee S."/>
            <person name="Bess C."/>
            <person name="Blankenburg K."/>
            <person name="Forbes L."/>
            <person name="Fu Q."/>
            <person name="Gubbala S."/>
            <person name="Hirani K."/>
            <person name="Jayaseelan J.C."/>
            <person name="Lara F."/>
            <person name="Munidasa M."/>
            <person name="Palculict T."/>
            <person name="Patil S."/>
            <person name="Pu L.-L."/>
            <person name="Saada N."/>
            <person name="Tang L."/>
            <person name="Weissenberger G."/>
            <person name="Zhu Y."/>
            <person name="Hemphill L."/>
            <person name="Shang Y."/>
            <person name="Youmans B."/>
            <person name="Ayvaz T."/>
            <person name="Ross M."/>
            <person name="Santibanez J."/>
            <person name="Aqrawi P."/>
            <person name="Gross S."/>
            <person name="Joshi V."/>
            <person name="Fowler G."/>
            <person name="Nazareth L."/>
            <person name="Reid J."/>
            <person name="Worley K."/>
            <person name="Petrosino J."/>
            <person name="Highlander S."/>
            <person name="Gibbs R."/>
        </authorList>
    </citation>
    <scope>NUCLEOTIDE SEQUENCE [LARGE SCALE GENOMIC DNA]</scope>
    <source>
        <strain evidence="1 2">ATCC 33574</strain>
    </source>
</reference>